<dbReference type="Proteomes" id="UP000186336">
    <property type="component" value="Chromosome"/>
</dbReference>
<proteinExistence type="inferred from homology"/>
<dbReference type="AlphaFoldDB" id="A0A1P8MQL5"/>
<keyword evidence="5" id="KW-1185">Reference proteome</keyword>
<dbReference type="KEGG" id="tom:BWR18_00295"/>
<accession>A0A1P8MQL5</accession>
<name>A0A1P8MQL5_9RHOB</name>
<dbReference type="SUPFAM" id="SSF51556">
    <property type="entry name" value="Metallo-dependent hydrolases"/>
    <property type="match status" value="1"/>
</dbReference>
<dbReference type="PANTHER" id="PTHR11113">
    <property type="entry name" value="N-ACETYLGLUCOSAMINE-6-PHOSPHATE DEACETYLASE"/>
    <property type="match status" value="1"/>
</dbReference>
<dbReference type="NCBIfam" id="NF011987">
    <property type="entry name" value="PRK15446.2-3"/>
    <property type="match status" value="1"/>
</dbReference>
<dbReference type="GO" id="GO:0006046">
    <property type="term" value="P:N-acetylglucosamine catabolic process"/>
    <property type="evidence" value="ECO:0007669"/>
    <property type="project" value="TreeGrafter"/>
</dbReference>
<dbReference type="PANTHER" id="PTHR11113:SF14">
    <property type="entry name" value="N-ACETYLGLUCOSAMINE-6-PHOSPHATE DEACETYLASE"/>
    <property type="match status" value="1"/>
</dbReference>
<dbReference type="RefSeq" id="WP_076626126.1">
    <property type="nucleotide sequence ID" value="NZ_CP019312.1"/>
</dbReference>
<dbReference type="InterPro" id="IPR011059">
    <property type="entry name" value="Metal-dep_hydrolase_composite"/>
</dbReference>
<dbReference type="InterPro" id="IPR032466">
    <property type="entry name" value="Metal_Hydrolase"/>
</dbReference>
<protein>
    <submittedName>
        <fullName evidence="4">Alkylphosphonate utilization protein</fullName>
    </submittedName>
</protein>
<dbReference type="NCBIfam" id="NF011990">
    <property type="entry name" value="PRK15446.2-6"/>
    <property type="match status" value="1"/>
</dbReference>
<dbReference type="GO" id="GO:0008448">
    <property type="term" value="F:N-acetylglucosamine-6-phosphate deacetylase activity"/>
    <property type="evidence" value="ECO:0007669"/>
    <property type="project" value="TreeGrafter"/>
</dbReference>
<dbReference type="PIRSF" id="PIRSF038971">
    <property type="entry name" value="PhnM"/>
    <property type="match status" value="1"/>
</dbReference>
<dbReference type="OrthoDB" id="9785413at2"/>
<sequence>MPRPLPAFSLTGARILHDGALIDAPLSVAEGRLVDTAPRQIDLSGYMILPGIIDLHGDAFEHHMAPRPSAPFPFLTGLTGTDRDAAANGVTTAWMAQSWSWEGGHRGPDYAEDFLKAHAAYRRRMQTDLRIQIRCETHTVDQQDRLIAAIRDHGVDYVIFNNHLDEAVALAETKPEEIVYWARKSGRTADEHMARVNAARERDKDVPRYLCNLAAAFDRMGVTYGSHDDQDAATRERYSMIGAKICEFPTSMKAAVVARTWGDPILMGAPNVVRGGSQSGNISAAVLIAEGACDALVSDYYYPALSQAAFKLSDNGLMPLAKAWEMISTRPAAIMGLDDRGTLDSGKRADLTIINADTRQIEATMTGGRWTHLCGEVASRITETPTLLSVAAE</sequence>
<organism evidence="4 5">
    <name type="scientific">Tateyamaria omphalii</name>
    <dbReference type="NCBI Taxonomy" id="299262"/>
    <lineage>
        <taxon>Bacteria</taxon>
        <taxon>Pseudomonadati</taxon>
        <taxon>Pseudomonadota</taxon>
        <taxon>Alphaproteobacteria</taxon>
        <taxon>Rhodobacterales</taxon>
        <taxon>Roseobacteraceae</taxon>
        <taxon>Tateyamaria</taxon>
    </lineage>
</organism>
<dbReference type="SUPFAM" id="SSF51338">
    <property type="entry name" value="Composite domain of metallo-dependent hydrolases"/>
    <property type="match status" value="1"/>
</dbReference>
<evidence type="ECO:0000313" key="5">
    <source>
        <dbReference type="Proteomes" id="UP000186336"/>
    </source>
</evidence>
<comment type="similarity">
    <text evidence="1">Belongs to the metallo-dependent hydrolases superfamily. NagA family.</text>
</comment>
<dbReference type="Gene3D" id="2.30.40.10">
    <property type="entry name" value="Urease, subunit C, domain 1"/>
    <property type="match status" value="1"/>
</dbReference>
<dbReference type="STRING" id="299262.BWR18_00295"/>
<evidence type="ECO:0000256" key="1">
    <source>
        <dbReference type="ARBA" id="ARBA00010716"/>
    </source>
</evidence>
<keyword evidence="2" id="KW-0378">Hydrolase</keyword>
<dbReference type="InterPro" id="IPR012696">
    <property type="entry name" value="PhnM"/>
</dbReference>
<gene>
    <name evidence="4" type="ORF">BWR18_00295</name>
</gene>
<evidence type="ECO:0000313" key="4">
    <source>
        <dbReference type="EMBL" id="APX10312.1"/>
    </source>
</evidence>
<dbReference type="GO" id="GO:0019700">
    <property type="term" value="P:organic phosphonate catabolic process"/>
    <property type="evidence" value="ECO:0007669"/>
    <property type="project" value="InterPro"/>
</dbReference>
<dbReference type="Gene3D" id="3.20.20.140">
    <property type="entry name" value="Metal-dependent hydrolases"/>
    <property type="match status" value="2"/>
</dbReference>
<dbReference type="Pfam" id="PF07969">
    <property type="entry name" value="Amidohydro_3"/>
    <property type="match status" value="1"/>
</dbReference>
<evidence type="ECO:0000256" key="2">
    <source>
        <dbReference type="ARBA" id="ARBA00022801"/>
    </source>
</evidence>
<feature type="domain" description="Amidohydrolase 3" evidence="3">
    <location>
        <begin position="314"/>
        <end position="364"/>
    </location>
</feature>
<reference evidence="4 5" key="1">
    <citation type="submission" date="2017-01" db="EMBL/GenBank/DDBJ databases">
        <title>Complete genome of Tateyamaria omphalii DOK1-4 isolated from seawater in Dokdo.</title>
        <authorList>
            <person name="Kim J.H."/>
            <person name="Chi W.-J."/>
        </authorList>
    </citation>
    <scope>NUCLEOTIDE SEQUENCE [LARGE SCALE GENOMIC DNA]</scope>
    <source>
        <strain evidence="4 5">DOK1-4</strain>
    </source>
</reference>
<evidence type="ECO:0000259" key="3">
    <source>
        <dbReference type="Pfam" id="PF07969"/>
    </source>
</evidence>
<dbReference type="InterPro" id="IPR013108">
    <property type="entry name" value="Amidohydro_3"/>
</dbReference>
<dbReference type="EMBL" id="CP019312">
    <property type="protein sequence ID" value="APX10312.1"/>
    <property type="molecule type" value="Genomic_DNA"/>
</dbReference>